<evidence type="ECO:0000313" key="3">
    <source>
        <dbReference type="Proteomes" id="UP000010367"/>
    </source>
</evidence>
<evidence type="ECO:0000256" key="1">
    <source>
        <dbReference type="SAM" id="Phobius"/>
    </source>
</evidence>
<keyword evidence="1" id="KW-0472">Membrane</keyword>
<keyword evidence="3" id="KW-1185">Reference proteome</keyword>
<dbReference type="STRING" id="56110.Oscil6304_5405"/>
<dbReference type="RefSeq" id="WP_015151505.1">
    <property type="nucleotide sequence ID" value="NC_019693.1"/>
</dbReference>
<protein>
    <submittedName>
        <fullName evidence="2">Uncharacterized protein</fullName>
    </submittedName>
</protein>
<dbReference type="HOGENOM" id="CLU_2918191_0_0_3"/>
<dbReference type="KEGG" id="oac:Oscil6304_5405"/>
<reference evidence="2 3" key="1">
    <citation type="submission" date="2012-06" db="EMBL/GenBank/DDBJ databases">
        <title>Finished chromosome of genome of Oscillatoria acuminata PCC 6304.</title>
        <authorList>
            <consortium name="US DOE Joint Genome Institute"/>
            <person name="Gugger M."/>
            <person name="Coursin T."/>
            <person name="Rippka R."/>
            <person name="Tandeau De Marsac N."/>
            <person name="Huntemann M."/>
            <person name="Wei C.-L."/>
            <person name="Han J."/>
            <person name="Detter J.C."/>
            <person name="Han C."/>
            <person name="Tapia R."/>
            <person name="Davenport K."/>
            <person name="Daligault H."/>
            <person name="Erkkila T."/>
            <person name="Gu W."/>
            <person name="Munk A.C.C."/>
            <person name="Teshima H."/>
            <person name="Xu Y."/>
            <person name="Chain P."/>
            <person name="Chen A."/>
            <person name="Krypides N."/>
            <person name="Mavromatis K."/>
            <person name="Markowitz V."/>
            <person name="Szeto E."/>
            <person name="Ivanova N."/>
            <person name="Mikhailova N."/>
            <person name="Ovchinnikova G."/>
            <person name="Pagani I."/>
            <person name="Pati A."/>
            <person name="Goodwin L."/>
            <person name="Peters L."/>
            <person name="Pitluck S."/>
            <person name="Woyke T."/>
            <person name="Kerfeld C."/>
        </authorList>
    </citation>
    <scope>NUCLEOTIDE SEQUENCE [LARGE SCALE GENOMIC DNA]</scope>
    <source>
        <strain evidence="2 3">PCC 6304</strain>
    </source>
</reference>
<evidence type="ECO:0000313" key="2">
    <source>
        <dbReference type="EMBL" id="AFY84893.1"/>
    </source>
</evidence>
<sequence length="61" mass="6542">MMLVPSLISLAIASLAFCLSANTTEEVVKVATTVLAGFCLILSVIFAPWIVKLGRRFSTRA</sequence>
<organism evidence="2 3">
    <name type="scientific">Oscillatoria acuminata PCC 6304</name>
    <dbReference type="NCBI Taxonomy" id="56110"/>
    <lineage>
        <taxon>Bacteria</taxon>
        <taxon>Bacillati</taxon>
        <taxon>Cyanobacteriota</taxon>
        <taxon>Cyanophyceae</taxon>
        <taxon>Oscillatoriophycideae</taxon>
        <taxon>Oscillatoriales</taxon>
        <taxon>Oscillatoriaceae</taxon>
        <taxon>Oscillatoria</taxon>
    </lineage>
</organism>
<name>K9TR75_9CYAN</name>
<keyword evidence="1" id="KW-1133">Transmembrane helix</keyword>
<accession>K9TR75</accession>
<dbReference type="InParanoid" id="K9TR75"/>
<feature type="transmembrane region" description="Helical" evidence="1">
    <location>
        <begin position="30"/>
        <end position="51"/>
    </location>
</feature>
<dbReference type="EMBL" id="CP003607">
    <property type="protein sequence ID" value="AFY84893.1"/>
    <property type="molecule type" value="Genomic_DNA"/>
</dbReference>
<proteinExistence type="predicted"/>
<gene>
    <name evidence="2" type="ORF">Oscil6304_5405</name>
</gene>
<keyword evidence="1" id="KW-0812">Transmembrane</keyword>
<dbReference type="Proteomes" id="UP000010367">
    <property type="component" value="Chromosome"/>
</dbReference>
<dbReference type="AlphaFoldDB" id="K9TR75"/>